<dbReference type="Proteomes" id="UP000593568">
    <property type="component" value="Unassembled WGS sequence"/>
</dbReference>
<reference evidence="2 3" key="1">
    <citation type="journal article" date="2019" name="Genome Biol. Evol.">
        <title>Insights into the evolution of the New World diploid cottons (Gossypium, subgenus Houzingenia) based on genome sequencing.</title>
        <authorList>
            <person name="Grover C.E."/>
            <person name="Arick M.A. 2nd"/>
            <person name="Thrash A."/>
            <person name="Conover J.L."/>
            <person name="Sanders W.S."/>
            <person name="Peterson D.G."/>
            <person name="Frelichowski J.E."/>
            <person name="Scheffler J.A."/>
            <person name="Scheffler B.E."/>
            <person name="Wendel J.F."/>
        </authorList>
    </citation>
    <scope>NUCLEOTIDE SEQUENCE [LARGE SCALE GENOMIC DNA]</scope>
    <source>
        <strain evidence="2">8</strain>
        <tissue evidence="2">Leaf</tissue>
    </source>
</reference>
<keyword evidence="3" id="KW-1185">Reference proteome</keyword>
<feature type="non-terminal residue" evidence="2">
    <location>
        <position position="125"/>
    </location>
</feature>
<dbReference type="PANTHER" id="PTHR48200">
    <property type="entry name" value="PROTEIN, PUTATIVE-RELATED"/>
    <property type="match status" value="1"/>
</dbReference>
<name>A0A7J9FLN7_9ROSI</name>
<organism evidence="2 3">
    <name type="scientific">Gossypium trilobum</name>
    <dbReference type="NCBI Taxonomy" id="34281"/>
    <lineage>
        <taxon>Eukaryota</taxon>
        <taxon>Viridiplantae</taxon>
        <taxon>Streptophyta</taxon>
        <taxon>Embryophyta</taxon>
        <taxon>Tracheophyta</taxon>
        <taxon>Spermatophyta</taxon>
        <taxon>Magnoliopsida</taxon>
        <taxon>eudicotyledons</taxon>
        <taxon>Gunneridae</taxon>
        <taxon>Pentapetalae</taxon>
        <taxon>rosids</taxon>
        <taxon>malvids</taxon>
        <taxon>Malvales</taxon>
        <taxon>Malvaceae</taxon>
        <taxon>Malvoideae</taxon>
        <taxon>Gossypium</taxon>
    </lineage>
</organism>
<comment type="caution">
    <text evidence="2">The sequence shown here is derived from an EMBL/GenBank/DDBJ whole genome shotgun (WGS) entry which is preliminary data.</text>
</comment>
<feature type="coiled-coil region" evidence="1">
    <location>
        <begin position="37"/>
        <end position="124"/>
    </location>
</feature>
<accession>A0A7J9FLN7</accession>
<evidence type="ECO:0000313" key="3">
    <source>
        <dbReference type="Proteomes" id="UP000593568"/>
    </source>
</evidence>
<dbReference type="EMBL" id="JABEZW010218959">
    <property type="protein sequence ID" value="MBA0785475.1"/>
    <property type="molecule type" value="Genomic_DNA"/>
</dbReference>
<protein>
    <submittedName>
        <fullName evidence="2">Uncharacterized protein</fullName>
    </submittedName>
</protein>
<proteinExistence type="predicted"/>
<keyword evidence="1" id="KW-0175">Coiled coil</keyword>
<sequence length="125" mass="14769">MNRLVVGPMTTLEINEWWVRRINDNTPNSSQGNSQSIEEHLRKLEAEKLRKGKIKAEEDLDSLKIDYKKLRLSIRTAGLGNTSEQWCKEIREEKNKVDRWERKFQEVQARNEALEKSLSESQKEK</sequence>
<evidence type="ECO:0000256" key="1">
    <source>
        <dbReference type="SAM" id="Coils"/>
    </source>
</evidence>
<gene>
    <name evidence="2" type="ORF">Gotri_027509</name>
</gene>
<dbReference type="PANTHER" id="PTHR48200:SF1">
    <property type="entry name" value="AMINOTRANSFERASE-LIKE PLANT MOBILE DOMAIN-CONTAINING PROTEIN"/>
    <property type="match status" value="1"/>
</dbReference>
<dbReference type="AlphaFoldDB" id="A0A7J9FLN7"/>
<evidence type="ECO:0000313" key="2">
    <source>
        <dbReference type="EMBL" id="MBA0785475.1"/>
    </source>
</evidence>